<organism evidence="3">
    <name type="scientific">Neospora caninum (strain Liverpool)</name>
    <dbReference type="NCBI Taxonomy" id="572307"/>
    <lineage>
        <taxon>Eukaryota</taxon>
        <taxon>Sar</taxon>
        <taxon>Alveolata</taxon>
        <taxon>Apicomplexa</taxon>
        <taxon>Conoidasida</taxon>
        <taxon>Coccidia</taxon>
        <taxon>Eucoccidiorida</taxon>
        <taxon>Eimeriorina</taxon>
        <taxon>Sarcocystidae</taxon>
        <taxon>Neospora</taxon>
    </lineage>
</organism>
<reference evidence="3" key="1">
    <citation type="journal article" date="2015" name="PLoS ONE">
        <title>Comprehensive Evaluation of Toxoplasma gondii VEG and Neospora caninum LIV Genomes with Tachyzoite Stage Transcriptome and Proteome Defines Novel Transcript Features.</title>
        <authorList>
            <person name="Ramaprasad A."/>
            <person name="Mourier T."/>
            <person name="Naeem R."/>
            <person name="Malas T.B."/>
            <person name="Moussa E."/>
            <person name="Panigrahi A."/>
            <person name="Vermont S.J."/>
            <person name="Otto T.D."/>
            <person name="Wastling J."/>
            <person name="Pain A."/>
        </authorList>
    </citation>
    <scope>NUCLEOTIDE SEQUENCE</scope>
    <source>
        <strain evidence="3">Liverpool</strain>
    </source>
</reference>
<name>A0A0F7UIE2_NEOCL</name>
<evidence type="ECO:0000256" key="1">
    <source>
        <dbReference type="SAM" id="MobiDB-lite"/>
    </source>
</evidence>
<keyword evidence="2" id="KW-0812">Transmembrane</keyword>
<feature type="region of interest" description="Disordered" evidence="1">
    <location>
        <begin position="1"/>
        <end position="26"/>
    </location>
</feature>
<protein>
    <recommendedName>
        <fullName evidence="4">Transmembrane protein</fullName>
    </recommendedName>
</protein>
<dbReference type="AlphaFoldDB" id="A0A0F7UIE2"/>
<keyword evidence="2" id="KW-1133">Transmembrane helix</keyword>
<feature type="compositionally biased region" description="Low complexity" evidence="1">
    <location>
        <begin position="197"/>
        <end position="208"/>
    </location>
</feature>
<feature type="compositionally biased region" description="Polar residues" evidence="1">
    <location>
        <begin position="352"/>
        <end position="366"/>
    </location>
</feature>
<feature type="compositionally biased region" description="Low complexity" evidence="1">
    <location>
        <begin position="636"/>
        <end position="660"/>
    </location>
</feature>
<gene>
    <name evidence="3" type="ORF">BN1204_045255</name>
</gene>
<feature type="compositionally biased region" description="Basic and acidic residues" evidence="1">
    <location>
        <begin position="367"/>
        <end position="377"/>
    </location>
</feature>
<evidence type="ECO:0000313" key="3">
    <source>
        <dbReference type="EMBL" id="CEL68791.1"/>
    </source>
</evidence>
<accession>A0A0F7UIE2</accession>
<feature type="region of interest" description="Disordered" evidence="1">
    <location>
        <begin position="621"/>
        <end position="775"/>
    </location>
</feature>
<dbReference type="EMBL" id="LN714485">
    <property type="protein sequence ID" value="CEL68791.1"/>
    <property type="molecule type" value="Genomic_DNA"/>
</dbReference>
<feature type="compositionally biased region" description="Polar residues" evidence="1">
    <location>
        <begin position="706"/>
        <end position="723"/>
    </location>
</feature>
<feature type="compositionally biased region" description="Low complexity" evidence="1">
    <location>
        <begin position="675"/>
        <end position="687"/>
    </location>
</feature>
<feature type="compositionally biased region" description="Polar residues" evidence="1">
    <location>
        <begin position="665"/>
        <end position="674"/>
    </location>
</feature>
<feature type="transmembrane region" description="Helical" evidence="2">
    <location>
        <begin position="103"/>
        <end position="126"/>
    </location>
</feature>
<feature type="region of interest" description="Disordered" evidence="1">
    <location>
        <begin position="347"/>
        <end position="413"/>
    </location>
</feature>
<feature type="region of interest" description="Disordered" evidence="1">
    <location>
        <begin position="193"/>
        <end position="223"/>
    </location>
</feature>
<evidence type="ECO:0008006" key="4">
    <source>
        <dbReference type="Google" id="ProtNLM"/>
    </source>
</evidence>
<proteinExistence type="predicted"/>
<feature type="compositionally biased region" description="Polar residues" evidence="1">
    <location>
        <begin position="296"/>
        <end position="306"/>
    </location>
</feature>
<keyword evidence="2" id="KW-0472">Membrane</keyword>
<feature type="region of interest" description="Disordered" evidence="1">
    <location>
        <begin position="281"/>
        <end position="316"/>
    </location>
</feature>
<sequence length="887" mass="95163">MMRVARLTANAFSSSERKHRAQNSVTPVENFSRSQRILKGIRIHTFPISTVGGEKTSFHDTSNSYRDTNDFLESSLLCVLERSFFITAPRPLSSRRIRPTLRLFLSFFSPPILLLFFVSGVVYTSATDGASSPKQSLLGVKAAFPEPRFERRDHRYPQAENANEFPPVRMGEGDRMHICCSGSRPFPQIPKGAESISGLLSSGTTTSTRPLLESRSESDGSFPISTAQNEERANAAASPTEVIVNGSKAHSDFLNSFSSSSSSSEADRLAGLGYILGPPYTGGGKPKAREEETKWQESAFSFTGQQSPPPDKASVGTFANHILDEGFISSENRDEKEQEAKDQLVGEFDWGGNNSELAPSVGSSTSTEERSPEDTRTQRKKTPVSKGRNASENRMKKSSVTVEFEFSSPPSPAPNPPQLLYLFPVVDRENGYVHLLPTMAHTGPFFLVPSGVDANVSSILPGASASAEERGVIFPETELQVDSTISTPIAGPERDDFPTQSLVIDGFAASNHDPQGLARSVNQAGVPLSGFLVPITPTSGLFSPAVNTQLPPHFSQVRHIGARGKTTAGRDARFVFHLPPVPSILDSSLASSLLYSGAQNGQRSIGTSSIVPGHQHKISLSPVSPNLSPRDVSHEAALSPSSFSGPSPSPLLSDISADDPAGATVASTASTQHQTLSSPTLLPPTLSARRSFAQETPESFVDQPSLAGQGTASAGKISPSSTHAPDYTDGPPTRPVGPFEKDSRTGSARQLVPPKTETNGAFSGGEQRPSQDSSRRDFIASNLTGGQAGLTLERLVQLARRHAPPAPSQVLGSEDPVISISTLLFPHQHDTDTSISWADSPGYWTASQPVLPQLDSLLSILTGLDRDLLWRFFTGPGKSHVWPRKRN</sequence>
<evidence type="ECO:0000256" key="2">
    <source>
        <dbReference type="SAM" id="Phobius"/>
    </source>
</evidence>